<feature type="region of interest" description="Disordered" evidence="2">
    <location>
        <begin position="81"/>
        <end position="139"/>
    </location>
</feature>
<evidence type="ECO:0000313" key="4">
    <source>
        <dbReference type="Proteomes" id="UP001291623"/>
    </source>
</evidence>
<keyword evidence="4" id="KW-1185">Reference proteome</keyword>
<feature type="compositionally biased region" description="Low complexity" evidence="2">
    <location>
        <begin position="92"/>
        <end position="102"/>
    </location>
</feature>
<name>A0AAE1VCU7_9SOLA</name>
<comment type="caution">
    <text evidence="3">The sequence shown here is derived from an EMBL/GenBank/DDBJ whole genome shotgun (WGS) entry which is preliminary data.</text>
</comment>
<evidence type="ECO:0000313" key="3">
    <source>
        <dbReference type="EMBL" id="KAK4355765.1"/>
    </source>
</evidence>
<evidence type="ECO:0000256" key="1">
    <source>
        <dbReference type="ARBA" id="ARBA00022723"/>
    </source>
</evidence>
<keyword evidence="1" id="KW-0479">Metal-binding</keyword>
<feature type="compositionally biased region" description="Gly residues" evidence="2">
    <location>
        <begin position="108"/>
        <end position="130"/>
    </location>
</feature>
<dbReference type="EMBL" id="JAVYJV010000013">
    <property type="protein sequence ID" value="KAK4355765.1"/>
    <property type="molecule type" value="Genomic_DNA"/>
</dbReference>
<accession>A0AAE1VCU7</accession>
<proteinExistence type="predicted"/>
<dbReference type="Gene3D" id="3.30.70.100">
    <property type="match status" value="1"/>
</dbReference>
<evidence type="ECO:0000256" key="2">
    <source>
        <dbReference type="SAM" id="MobiDB-lite"/>
    </source>
</evidence>
<dbReference type="AlphaFoldDB" id="A0AAE1VCU7"/>
<dbReference type="GO" id="GO:0046872">
    <property type="term" value="F:metal ion binding"/>
    <property type="evidence" value="ECO:0007669"/>
    <property type="project" value="UniProtKB-KW"/>
</dbReference>
<dbReference type="Proteomes" id="UP001291623">
    <property type="component" value="Unassembled WGS sequence"/>
</dbReference>
<dbReference type="PANTHER" id="PTHR45868">
    <property type="entry name" value="HEAVY METAL-ASSOCIATED ISOPRENYLATED PLANT PROTEIN 33-RELATED"/>
    <property type="match status" value="1"/>
</dbReference>
<gene>
    <name evidence="3" type="ORF">RND71_024736</name>
</gene>
<organism evidence="3 4">
    <name type="scientific">Anisodus tanguticus</name>
    <dbReference type="NCBI Taxonomy" id="243964"/>
    <lineage>
        <taxon>Eukaryota</taxon>
        <taxon>Viridiplantae</taxon>
        <taxon>Streptophyta</taxon>
        <taxon>Embryophyta</taxon>
        <taxon>Tracheophyta</taxon>
        <taxon>Spermatophyta</taxon>
        <taxon>Magnoliopsida</taxon>
        <taxon>eudicotyledons</taxon>
        <taxon>Gunneridae</taxon>
        <taxon>Pentapetalae</taxon>
        <taxon>asterids</taxon>
        <taxon>lamiids</taxon>
        <taxon>Solanales</taxon>
        <taxon>Solanaceae</taxon>
        <taxon>Solanoideae</taxon>
        <taxon>Hyoscyameae</taxon>
        <taxon>Anisodus</taxon>
    </lineage>
</organism>
<reference evidence="3" key="1">
    <citation type="submission" date="2023-12" db="EMBL/GenBank/DDBJ databases">
        <title>Genome assembly of Anisodus tanguticus.</title>
        <authorList>
            <person name="Wang Y.-J."/>
        </authorList>
    </citation>
    <scope>NUCLEOTIDE SEQUENCE</scope>
    <source>
        <strain evidence="3">KB-2021</strain>
        <tissue evidence="3">Leaf</tissue>
    </source>
</reference>
<dbReference type="PANTHER" id="PTHR45868:SF93">
    <property type="entry name" value="OS12G0144600 PROTEIN"/>
    <property type="match status" value="1"/>
</dbReference>
<sequence length="139" mass="14889">MYVEPSVLESGDKFTGLIERLYKKSVNSEKVQVTVSGDVDPTILIKQLSKNEKHAEFLSAPIISSRKSIKVEVEDLKCQTSSNNFKRHLKSGNDSNNDGNNGENIWGQKGGGYNGNNNGGNQNQGGGAGGYPNMNGNGA</sequence>
<protein>
    <submittedName>
        <fullName evidence="3">Uncharacterized protein</fullName>
    </submittedName>
</protein>